<dbReference type="Proteomes" id="UP000808914">
    <property type="component" value="Unassembled WGS sequence"/>
</dbReference>
<name>A0ABS2Q3W6_9BACL</name>
<organism evidence="1 2">
    <name type="scientific">Scopulibacillus daqui</name>
    <dbReference type="NCBI Taxonomy" id="1469162"/>
    <lineage>
        <taxon>Bacteria</taxon>
        <taxon>Bacillati</taxon>
        <taxon>Bacillota</taxon>
        <taxon>Bacilli</taxon>
        <taxon>Bacillales</taxon>
        <taxon>Sporolactobacillaceae</taxon>
        <taxon>Scopulibacillus</taxon>
    </lineage>
</organism>
<dbReference type="InterPro" id="IPR017642">
    <property type="entry name" value="DNA_S_mod_DndB"/>
</dbReference>
<dbReference type="RefSeq" id="WP_380897710.1">
    <property type="nucleotide sequence ID" value="NZ_JBHLTV010000020.1"/>
</dbReference>
<dbReference type="Pfam" id="PF14072">
    <property type="entry name" value="DndB"/>
    <property type="match status" value="1"/>
</dbReference>
<gene>
    <name evidence="1" type="ORF">JOD45_002612</name>
</gene>
<reference evidence="1 2" key="1">
    <citation type="submission" date="2021-01" db="EMBL/GenBank/DDBJ databases">
        <title>Genomic Encyclopedia of Type Strains, Phase IV (KMG-IV): sequencing the most valuable type-strain genomes for metagenomic binning, comparative biology and taxonomic classification.</title>
        <authorList>
            <person name="Goeker M."/>
        </authorList>
    </citation>
    <scope>NUCLEOTIDE SEQUENCE [LARGE SCALE GENOMIC DNA]</scope>
    <source>
        <strain evidence="1 2">DSM 28236</strain>
    </source>
</reference>
<dbReference type="EMBL" id="JAFBER010000020">
    <property type="protein sequence ID" value="MBM7646384.1"/>
    <property type="molecule type" value="Genomic_DNA"/>
</dbReference>
<protein>
    <recommendedName>
        <fullName evidence="3">DUF262 domain-containing protein</fullName>
    </recommendedName>
</protein>
<keyword evidence="2" id="KW-1185">Reference proteome</keyword>
<sequence>MSIEQCMYTYSVEELVQLMDKELITIRQTNQSQVRHLKKYIFNNAKEKKIYLPPIVANTDAHLVQKPQYFRVIDGSKRVLALCQLAKDMKNNKHRTGEDFKNYIALSLLLKDAQIAVQMFSGLTSEECNQLFVDFNTKGKKVALSKRISYDSRNLLNVITNKLMTTNKDLQTAGVETEKRAVIKPTNKNLLSLSQLKQIVGIFIGIEINSHFEQRKTPYYLSEEEYIQLINEWLNCLFQLHDPETIGNYEHTILAGFPMLRAIAYYVNRRTNNKSLNARKKIVKERMARLLNIDWSIHHPKWQTFAGDFRGHKNYYHLSKDKKTLLKLVEWMEGG</sequence>
<evidence type="ECO:0000313" key="2">
    <source>
        <dbReference type="Proteomes" id="UP000808914"/>
    </source>
</evidence>
<evidence type="ECO:0000313" key="1">
    <source>
        <dbReference type="EMBL" id="MBM7646384.1"/>
    </source>
</evidence>
<comment type="caution">
    <text evidence="1">The sequence shown here is derived from an EMBL/GenBank/DDBJ whole genome shotgun (WGS) entry which is preliminary data.</text>
</comment>
<evidence type="ECO:0008006" key="3">
    <source>
        <dbReference type="Google" id="ProtNLM"/>
    </source>
</evidence>
<accession>A0ABS2Q3W6</accession>
<proteinExistence type="predicted"/>